<evidence type="ECO:0000256" key="3">
    <source>
        <dbReference type="PIRNR" id="PIRNR005751"/>
    </source>
</evidence>
<dbReference type="InterPro" id="IPR005216">
    <property type="entry name" value="Citrate_lyase_ligase"/>
</dbReference>
<dbReference type="PIRSF" id="PIRSF005751">
    <property type="entry name" value="Acet_citr_lig"/>
    <property type="match status" value="1"/>
</dbReference>
<dbReference type="SUPFAM" id="SSF52374">
    <property type="entry name" value="Nucleotidylyl transferase"/>
    <property type="match status" value="1"/>
</dbReference>
<gene>
    <name evidence="5" type="primary">citC</name>
    <name evidence="5" type="ORF">ABFV83_10415</name>
</gene>
<dbReference type="InterPro" id="IPR014729">
    <property type="entry name" value="Rossmann-like_a/b/a_fold"/>
</dbReference>
<protein>
    <recommendedName>
        <fullName evidence="3">[Citrate [pro-3S]-lyase] ligase</fullName>
        <ecNumber evidence="3">6.2.1.22</ecNumber>
    </recommendedName>
</protein>
<dbReference type="GO" id="GO:0016747">
    <property type="term" value="F:acyltransferase activity, transferring groups other than amino-acyl groups"/>
    <property type="evidence" value="ECO:0007669"/>
    <property type="project" value="InterPro"/>
</dbReference>
<comment type="function">
    <text evidence="3">Acetylation of prosthetic group (2-(5''-phosphoribosyl)-3'-dephosphocoenzyme-A) of the gamma subunit of citrate lyase.</text>
</comment>
<evidence type="ECO:0000259" key="4">
    <source>
        <dbReference type="PROSITE" id="PS51186"/>
    </source>
</evidence>
<dbReference type="AlphaFoldDB" id="A0AAU7PUW5"/>
<comment type="catalytic activity">
    <reaction evidence="3">
        <text>holo-[citrate lyase ACP] + acetate + ATP = acetyl-[citrate lyase ACP] + AMP + diphosphate</text>
        <dbReference type="Rhea" id="RHEA:23788"/>
        <dbReference type="Rhea" id="RHEA-COMP:10158"/>
        <dbReference type="Rhea" id="RHEA-COMP:13710"/>
        <dbReference type="ChEBI" id="CHEBI:30089"/>
        <dbReference type="ChEBI" id="CHEBI:30616"/>
        <dbReference type="ChEBI" id="CHEBI:33019"/>
        <dbReference type="ChEBI" id="CHEBI:82683"/>
        <dbReference type="ChEBI" id="CHEBI:137976"/>
        <dbReference type="ChEBI" id="CHEBI:456215"/>
        <dbReference type="EC" id="6.2.1.22"/>
    </reaction>
</comment>
<dbReference type="GO" id="GO:0008771">
    <property type="term" value="F:[citrate (pro-3S)-lyase] ligase activity"/>
    <property type="evidence" value="ECO:0007669"/>
    <property type="project" value="UniProtKB-EC"/>
</dbReference>
<dbReference type="NCBIfam" id="TIGR00124">
    <property type="entry name" value="cit_ly_ligase"/>
    <property type="match status" value="1"/>
</dbReference>
<keyword evidence="1 3" id="KW-0547">Nucleotide-binding</keyword>
<name>A0AAU7PUW5_9FIRM</name>
<proteinExistence type="predicted"/>
<dbReference type="InterPro" id="IPR004821">
    <property type="entry name" value="Cyt_trans-like"/>
</dbReference>
<sequence length="351" mass="39785">MEFVKLEGRPFKGKELELLKDFLKRNDLDYDQGIEYSVCLLDENYRILATGSAEQNVLKCIAVDKNARGLGLSGSVISCLTQYEFENGRSHILMYTKPENREMFEDLGFYTVLMTDDVLFMENRKKGFEEFVDRLISESPAEALKPGVAVGSIVANCNPFTYGHRYLVEQALNCCDYVHVLVLADNRSSFGADERFFMVQEGIKDLPRAIVHQAADFVISAATFPTYFMKEKVRRERACCHLDLELFGRRIAPVLGITKRFVGTEPVCAVTGHYNEEMKKILPRYGISVMEIERKGFEGEAISASEVRKRYENGDLEGIKGLVPETTLQYLEKKKEAEGLRVKPVSKASDC</sequence>
<dbReference type="SUPFAM" id="SSF55729">
    <property type="entry name" value="Acyl-CoA N-acyltransferases (Nat)"/>
    <property type="match status" value="1"/>
</dbReference>
<keyword evidence="3 5" id="KW-0436">Ligase</keyword>
<reference evidence="5" key="1">
    <citation type="submission" date="2024-06" db="EMBL/GenBank/DDBJ databases">
        <title>Lacrimispora cavernae sp. nov., a novel anaerobe isolated from bat guano pile inside a cave.</title>
        <authorList>
            <person name="Miller S.L."/>
            <person name="Lu N."/>
            <person name="King J."/>
            <person name="Sankaranarayanan K."/>
            <person name="Lawson P.A."/>
        </authorList>
    </citation>
    <scope>NUCLEOTIDE SEQUENCE</scope>
    <source>
        <strain evidence="5">BS-2</strain>
    </source>
</reference>
<dbReference type="EMBL" id="CP157940">
    <property type="protein sequence ID" value="XBS56171.1"/>
    <property type="molecule type" value="Genomic_DNA"/>
</dbReference>
<feature type="domain" description="N-acetyltransferase" evidence="4">
    <location>
        <begin position="1"/>
        <end position="126"/>
    </location>
</feature>
<accession>A0AAU7PUW5</accession>
<dbReference type="SMART" id="SM00764">
    <property type="entry name" value="Citrate_ly_lig"/>
    <property type="match status" value="1"/>
</dbReference>
<dbReference type="PANTHER" id="PTHR40599:SF1">
    <property type="entry name" value="[CITRATE [PRO-3S]-LYASE] LIGASE"/>
    <property type="match status" value="1"/>
</dbReference>
<dbReference type="Pfam" id="PF08218">
    <property type="entry name" value="Citrate_ly_lig"/>
    <property type="match status" value="1"/>
</dbReference>
<dbReference type="Gene3D" id="3.40.50.620">
    <property type="entry name" value="HUPs"/>
    <property type="match status" value="1"/>
</dbReference>
<dbReference type="InterPro" id="IPR000182">
    <property type="entry name" value="GNAT_dom"/>
</dbReference>
<dbReference type="PANTHER" id="PTHR40599">
    <property type="entry name" value="[CITRATE [PRO-3S]-LYASE] LIGASE"/>
    <property type="match status" value="1"/>
</dbReference>
<dbReference type="RefSeq" id="WP_349948798.1">
    <property type="nucleotide sequence ID" value="NZ_CP157940.1"/>
</dbReference>
<dbReference type="InterPro" id="IPR013166">
    <property type="entry name" value="Citrate_lyase_ligase_C"/>
</dbReference>
<dbReference type="InterPro" id="IPR016181">
    <property type="entry name" value="Acyl_CoA_acyltransferase"/>
</dbReference>
<evidence type="ECO:0000313" key="5">
    <source>
        <dbReference type="EMBL" id="XBS56171.1"/>
    </source>
</evidence>
<evidence type="ECO:0000256" key="1">
    <source>
        <dbReference type="ARBA" id="ARBA00022741"/>
    </source>
</evidence>
<organism evidence="5">
    <name type="scientific">Lacrimispora sp. BS-2</name>
    <dbReference type="NCBI Taxonomy" id="3151850"/>
    <lineage>
        <taxon>Bacteria</taxon>
        <taxon>Bacillati</taxon>
        <taxon>Bacillota</taxon>
        <taxon>Clostridia</taxon>
        <taxon>Lachnospirales</taxon>
        <taxon>Lachnospiraceae</taxon>
        <taxon>Lacrimispora</taxon>
    </lineage>
</organism>
<keyword evidence="2 3" id="KW-0067">ATP-binding</keyword>
<dbReference type="GO" id="GO:0005524">
    <property type="term" value="F:ATP binding"/>
    <property type="evidence" value="ECO:0007669"/>
    <property type="project" value="UniProtKB-UniRule"/>
</dbReference>
<dbReference type="NCBIfam" id="TIGR00125">
    <property type="entry name" value="cyt_tran_rel"/>
    <property type="match status" value="1"/>
</dbReference>
<dbReference type="PROSITE" id="PS51186">
    <property type="entry name" value="GNAT"/>
    <property type="match status" value="1"/>
</dbReference>
<dbReference type="EC" id="6.2.1.22" evidence="3"/>
<evidence type="ECO:0000256" key="2">
    <source>
        <dbReference type="ARBA" id="ARBA00022840"/>
    </source>
</evidence>